<evidence type="ECO:0000313" key="4">
    <source>
        <dbReference type="EMBL" id="PQV57758.1"/>
    </source>
</evidence>
<keyword evidence="2" id="KW-0560">Oxidoreductase</keyword>
<dbReference type="RefSeq" id="WP_105513977.1">
    <property type="nucleotide sequence ID" value="NZ_PVEP01000002.1"/>
</dbReference>
<evidence type="ECO:0000313" key="5">
    <source>
        <dbReference type="Proteomes" id="UP000238338"/>
    </source>
</evidence>
<gene>
    <name evidence="4" type="ORF">LX70_01566</name>
</gene>
<reference evidence="4 5" key="1">
    <citation type="submission" date="2018-02" db="EMBL/GenBank/DDBJ databases">
        <title>Genomic Encyclopedia of Archaeal and Bacterial Type Strains, Phase II (KMG-II): from individual species to whole genera.</title>
        <authorList>
            <person name="Goeker M."/>
        </authorList>
    </citation>
    <scope>NUCLEOTIDE SEQUENCE [LARGE SCALE GENOMIC DNA]</scope>
    <source>
        <strain evidence="4 5">DSM 18921</strain>
    </source>
</reference>
<dbReference type="EMBL" id="PVEP01000002">
    <property type="protein sequence ID" value="PQV57758.1"/>
    <property type="molecule type" value="Genomic_DNA"/>
</dbReference>
<proteinExistence type="inferred from homology"/>
<comment type="caution">
    <text evidence="4">The sequence shown here is derived from an EMBL/GenBank/DDBJ whole genome shotgun (WGS) entry which is preliminary data.</text>
</comment>
<dbReference type="InterPro" id="IPR012349">
    <property type="entry name" value="Split_barrel_FMN-bd"/>
</dbReference>
<feature type="domain" description="Flavin reductase like" evidence="3">
    <location>
        <begin position="29"/>
        <end position="170"/>
    </location>
</feature>
<dbReference type="InterPro" id="IPR002563">
    <property type="entry name" value="Flavin_Rdtase-like_dom"/>
</dbReference>
<dbReference type="PANTHER" id="PTHR30466:SF11">
    <property type="entry name" value="FLAVIN-DEPENDENT MONOOXYGENASE, REDUCTASE SUBUNIT HSAB"/>
    <property type="match status" value="1"/>
</dbReference>
<accession>A0A2S8SAL9</accession>
<dbReference type="AlphaFoldDB" id="A0A2S8SAL9"/>
<evidence type="ECO:0000259" key="3">
    <source>
        <dbReference type="SMART" id="SM00903"/>
    </source>
</evidence>
<dbReference type="Proteomes" id="UP000238338">
    <property type="component" value="Unassembled WGS sequence"/>
</dbReference>
<sequence>MTHANTDPEILTGTWTPGTDGPRALRMALGRYATGVTVVTTMGPDGPVGMTANSFTSVSLDPPLILWCPSRASARFAAFEGAAHYAVHVLASDQLALCRHFSRHGTEFAGLDLSETPEGLPALSGCVARFDCRAEACHDGGDHAILVGRVLRAAFHPGDPLLFWNGRYGDFLHHG</sequence>
<dbReference type="OrthoDB" id="9792858at2"/>
<dbReference type="GO" id="GO:0010181">
    <property type="term" value="F:FMN binding"/>
    <property type="evidence" value="ECO:0007669"/>
    <property type="project" value="InterPro"/>
</dbReference>
<dbReference type="InterPro" id="IPR050268">
    <property type="entry name" value="NADH-dep_flavin_reductase"/>
</dbReference>
<protein>
    <submittedName>
        <fullName evidence="4">Flavin reductase (DIM6/NTAB) family NADH-FMN oxidoreductase RutF</fullName>
    </submittedName>
</protein>
<dbReference type="PANTHER" id="PTHR30466">
    <property type="entry name" value="FLAVIN REDUCTASE"/>
    <property type="match status" value="1"/>
</dbReference>
<name>A0A2S8SAL9_9RHOB</name>
<dbReference type="Pfam" id="PF01613">
    <property type="entry name" value="Flavin_Reduct"/>
    <property type="match status" value="1"/>
</dbReference>
<dbReference type="SUPFAM" id="SSF50475">
    <property type="entry name" value="FMN-binding split barrel"/>
    <property type="match status" value="1"/>
</dbReference>
<evidence type="ECO:0000256" key="2">
    <source>
        <dbReference type="ARBA" id="ARBA00023002"/>
    </source>
</evidence>
<dbReference type="SMART" id="SM00903">
    <property type="entry name" value="Flavin_Reduct"/>
    <property type="match status" value="1"/>
</dbReference>
<evidence type="ECO:0000256" key="1">
    <source>
        <dbReference type="ARBA" id="ARBA00008898"/>
    </source>
</evidence>
<comment type="similarity">
    <text evidence="1">Belongs to the non-flavoprotein flavin reductase family.</text>
</comment>
<dbReference type="GO" id="GO:0042602">
    <property type="term" value="F:riboflavin reductase (NADPH) activity"/>
    <property type="evidence" value="ECO:0007669"/>
    <property type="project" value="TreeGrafter"/>
</dbReference>
<organism evidence="4 5">
    <name type="scientific">Albidovulum denitrificans</name>
    <dbReference type="NCBI Taxonomy" id="404881"/>
    <lineage>
        <taxon>Bacteria</taxon>
        <taxon>Pseudomonadati</taxon>
        <taxon>Pseudomonadota</taxon>
        <taxon>Alphaproteobacteria</taxon>
        <taxon>Rhodobacterales</taxon>
        <taxon>Paracoccaceae</taxon>
        <taxon>Albidovulum</taxon>
    </lineage>
</organism>
<keyword evidence="5" id="KW-1185">Reference proteome</keyword>
<dbReference type="Gene3D" id="2.30.110.10">
    <property type="entry name" value="Electron Transport, Fmn-binding Protein, Chain A"/>
    <property type="match status" value="1"/>
</dbReference>